<reference evidence="1 2" key="1">
    <citation type="submission" date="2016-04" db="EMBL/GenBank/DDBJ databases">
        <authorList>
            <person name="Evans L.H."/>
            <person name="Alamgir A."/>
            <person name="Owens N."/>
            <person name="Weber N.D."/>
            <person name="Virtaneva K."/>
            <person name="Barbian K."/>
            <person name="Babar A."/>
            <person name="Rosenke K."/>
        </authorList>
    </citation>
    <scope>NUCLEOTIDE SEQUENCE [LARGE SCALE GENOMIC DNA]</scope>
    <source>
        <strain evidence="1">NIES-2108</strain>
    </source>
</reference>
<evidence type="ECO:0000313" key="1">
    <source>
        <dbReference type="EMBL" id="RCJ41161.1"/>
    </source>
</evidence>
<proteinExistence type="predicted"/>
<gene>
    <name evidence="1" type="ORF">A6769_38665</name>
</gene>
<protein>
    <recommendedName>
        <fullName evidence="3">Helix-turn-helix domain-containing protein</fullName>
    </recommendedName>
</protein>
<dbReference type="InterPro" id="IPR009061">
    <property type="entry name" value="DNA-bd_dom_put_sf"/>
</dbReference>
<comment type="caution">
    <text evidence="1">The sequence shown here is derived from an EMBL/GenBank/DDBJ whole genome shotgun (WGS) entry which is preliminary data.</text>
</comment>
<dbReference type="Proteomes" id="UP000252085">
    <property type="component" value="Unassembled WGS sequence"/>
</dbReference>
<name>A0A367RZA0_NOSPU</name>
<organism evidence="1 2">
    <name type="scientific">Nostoc punctiforme NIES-2108</name>
    <dbReference type="NCBI Taxonomy" id="1356359"/>
    <lineage>
        <taxon>Bacteria</taxon>
        <taxon>Bacillati</taxon>
        <taxon>Cyanobacteriota</taxon>
        <taxon>Cyanophyceae</taxon>
        <taxon>Nostocales</taxon>
        <taxon>Nostocaceae</taxon>
        <taxon>Nostoc</taxon>
    </lineage>
</organism>
<dbReference type="AlphaFoldDB" id="A0A367RZA0"/>
<dbReference type="EMBL" id="LXQE01000030">
    <property type="protein sequence ID" value="RCJ41161.1"/>
    <property type="molecule type" value="Genomic_DNA"/>
</dbReference>
<evidence type="ECO:0008006" key="3">
    <source>
        <dbReference type="Google" id="ProtNLM"/>
    </source>
</evidence>
<sequence length="164" mass="18645">MSELNKQEALKYLGVSDRTLERWVKKYKIAVRYENTDRGRSPFFDISELDRVKLERDPTYRPAISTGLVPVTVTQEERSLAAIAESLKTIACATSSITAYYQVAAILAKKSLSIREAAIMSGLSINFLKYHLKTGNLVGKKLGRSWRICPQSFERFMVDIFKET</sequence>
<accession>A0A367RZA0</accession>
<evidence type="ECO:0000313" key="2">
    <source>
        <dbReference type="Proteomes" id="UP000252085"/>
    </source>
</evidence>
<dbReference type="SUPFAM" id="SSF46955">
    <property type="entry name" value="Putative DNA-binding domain"/>
    <property type="match status" value="1"/>
</dbReference>